<dbReference type="PANTHER" id="PTHR43767:SF12">
    <property type="entry name" value="AMP-DEPENDENT SYNTHETASE AND LIGASE"/>
    <property type="match status" value="1"/>
</dbReference>
<comment type="caution">
    <text evidence="3">The sequence shown here is derived from an EMBL/GenBank/DDBJ whole genome shotgun (WGS) entry which is preliminary data.</text>
</comment>
<sequence length="560" mass="59649">MTTAPGSPARPHYAPGVPAEIVVPEHGVDRLLGEAADRFGARVALDFLGAATTYAELDAQVARAAGMLAAAGVRAGDRVALVLPNCPQHVVAFYAVLRLGAVVAEHNPLAPPAEIQEQLDAHGATVVVAWEKALDRVAPGGDRRGRTVWAVDLTAALPRRSRLLLRLPLAAARAQRDALRGPVPAGVRSWEADVRRAAPLPAAYPRPAGSDLAVLLHTGGTTGTPKAVALTHRNLLANVAQGRAWVQGLRDGAETFYAVLPFFHAFGLTLSLTFAVRIGATQVVLPKFDVDMVLAAMRRRPASFFPGVPPMFDRMAAAAEERGADLSSVRFAISGAMALDPEVARRWEAVTGGLIVEGYGMTECSPVILGNPFGPGRRPGALGLPFPSTEIRIVDPENPAAEVAPGEVGELLVRGPQVFAGYYGRPEDTAEVVLDGGWLRTGDIVRLDDGFVVLADRRKELIISGGFNVYPSQVEDAVRSMPGVSDVAVVGLPDGARGESVVAALVLEPGARVDLEAVRRWTHERLSHYAMPRRIAVLEELPRSQLGKVLRRKVRDQLLD</sequence>
<dbReference type="GO" id="GO:0016877">
    <property type="term" value="F:ligase activity, forming carbon-sulfur bonds"/>
    <property type="evidence" value="ECO:0007669"/>
    <property type="project" value="UniProtKB-ARBA"/>
</dbReference>
<proteinExistence type="predicted"/>
<dbReference type="InterPro" id="IPR042099">
    <property type="entry name" value="ANL_N_sf"/>
</dbReference>
<keyword evidence="4" id="KW-1185">Reference proteome</keyword>
<dbReference type="Gene3D" id="3.30.300.30">
    <property type="match status" value="1"/>
</dbReference>
<protein>
    <submittedName>
        <fullName evidence="3">AMP-binding protein</fullName>
    </submittedName>
</protein>
<dbReference type="RefSeq" id="WP_152203810.1">
    <property type="nucleotide sequence ID" value="NZ_VUKF01000035.1"/>
</dbReference>
<feature type="domain" description="AMP-dependent synthetase/ligase" evidence="1">
    <location>
        <begin position="34"/>
        <end position="423"/>
    </location>
</feature>
<dbReference type="AlphaFoldDB" id="A0A7J5UM19"/>
<dbReference type="InterPro" id="IPR020845">
    <property type="entry name" value="AMP-binding_CS"/>
</dbReference>
<organism evidence="3 4">
    <name type="scientific">Georgenia thermotolerans</name>
    <dbReference type="NCBI Taxonomy" id="527326"/>
    <lineage>
        <taxon>Bacteria</taxon>
        <taxon>Bacillati</taxon>
        <taxon>Actinomycetota</taxon>
        <taxon>Actinomycetes</taxon>
        <taxon>Micrococcales</taxon>
        <taxon>Bogoriellaceae</taxon>
        <taxon>Georgenia</taxon>
    </lineage>
</organism>
<dbReference type="PROSITE" id="PS00455">
    <property type="entry name" value="AMP_BINDING"/>
    <property type="match status" value="1"/>
</dbReference>
<dbReference type="Proteomes" id="UP000451860">
    <property type="component" value="Unassembled WGS sequence"/>
</dbReference>
<evidence type="ECO:0000259" key="2">
    <source>
        <dbReference type="Pfam" id="PF13193"/>
    </source>
</evidence>
<evidence type="ECO:0000259" key="1">
    <source>
        <dbReference type="Pfam" id="PF00501"/>
    </source>
</evidence>
<gene>
    <name evidence="3" type="ORF">GB883_14820</name>
</gene>
<evidence type="ECO:0000313" key="4">
    <source>
        <dbReference type="Proteomes" id="UP000451860"/>
    </source>
</evidence>
<name>A0A7J5UM19_9MICO</name>
<feature type="domain" description="AMP-binding enzyme C-terminal" evidence="2">
    <location>
        <begin position="473"/>
        <end position="548"/>
    </location>
</feature>
<dbReference type="CDD" id="cd05936">
    <property type="entry name" value="FC-FACS_FadD_like"/>
    <property type="match status" value="1"/>
</dbReference>
<accession>A0A7J5UM19</accession>
<dbReference type="EMBL" id="WHJE01000080">
    <property type="protein sequence ID" value="KAE8763321.1"/>
    <property type="molecule type" value="Genomic_DNA"/>
</dbReference>
<dbReference type="InterPro" id="IPR050237">
    <property type="entry name" value="ATP-dep_AMP-bd_enzyme"/>
</dbReference>
<dbReference type="Pfam" id="PF13193">
    <property type="entry name" value="AMP-binding_C"/>
    <property type="match status" value="1"/>
</dbReference>
<dbReference type="OrthoDB" id="9803968at2"/>
<dbReference type="Pfam" id="PF00501">
    <property type="entry name" value="AMP-binding"/>
    <property type="match status" value="1"/>
</dbReference>
<dbReference type="InterPro" id="IPR025110">
    <property type="entry name" value="AMP-bd_C"/>
</dbReference>
<dbReference type="InterPro" id="IPR045851">
    <property type="entry name" value="AMP-bd_C_sf"/>
</dbReference>
<dbReference type="PANTHER" id="PTHR43767">
    <property type="entry name" value="LONG-CHAIN-FATTY-ACID--COA LIGASE"/>
    <property type="match status" value="1"/>
</dbReference>
<dbReference type="Gene3D" id="3.40.50.12780">
    <property type="entry name" value="N-terminal domain of ligase-like"/>
    <property type="match status" value="1"/>
</dbReference>
<evidence type="ECO:0000313" key="3">
    <source>
        <dbReference type="EMBL" id="KAE8763321.1"/>
    </source>
</evidence>
<dbReference type="InterPro" id="IPR000873">
    <property type="entry name" value="AMP-dep_synth/lig_dom"/>
</dbReference>
<dbReference type="SUPFAM" id="SSF56801">
    <property type="entry name" value="Acetyl-CoA synthetase-like"/>
    <property type="match status" value="1"/>
</dbReference>
<reference evidence="3 4" key="1">
    <citation type="submission" date="2019-10" db="EMBL/GenBank/DDBJ databases">
        <title>Georgenia wutianyii sp. nov. and Georgenia yuyongxinii sp. nov. isolated from plateau pika (Ochotona curzoniae) in the Qinghai-Tibet plateau of China.</title>
        <authorList>
            <person name="Tian Z."/>
        </authorList>
    </citation>
    <scope>NUCLEOTIDE SEQUENCE [LARGE SCALE GENOMIC DNA]</scope>
    <source>
        <strain evidence="3 4">DSM 21501</strain>
    </source>
</reference>